<accession>A0ABN0RQM8</accession>
<gene>
    <name evidence="2" type="ORF">KLA_05582</name>
</gene>
<comment type="caution">
    <text evidence="2">The sequence shown here is derived from an EMBL/GenBank/DDBJ whole genome shotgun (WGS) entry which is preliminary data.</text>
</comment>
<dbReference type="Gene3D" id="3.90.1150.200">
    <property type="match status" value="1"/>
</dbReference>
<dbReference type="Pfam" id="PF13376">
    <property type="entry name" value="OmdA"/>
    <property type="match status" value="1"/>
</dbReference>
<dbReference type="RefSeq" id="WP_034644519.1">
    <property type="nucleotide sequence ID" value="NZ_ARZX01000005.1"/>
</dbReference>
<protein>
    <recommendedName>
        <fullName evidence="1">YdhG-like domain-containing protein</fullName>
    </recommendedName>
</protein>
<evidence type="ECO:0000259" key="1">
    <source>
        <dbReference type="Pfam" id="PF08818"/>
    </source>
</evidence>
<organism evidence="2 3">
    <name type="scientific">Cellulophaga geojensis KL-A</name>
    <dbReference type="NCBI Taxonomy" id="1328323"/>
    <lineage>
        <taxon>Bacteria</taxon>
        <taxon>Pseudomonadati</taxon>
        <taxon>Bacteroidota</taxon>
        <taxon>Flavobacteriia</taxon>
        <taxon>Flavobacteriales</taxon>
        <taxon>Flavobacteriaceae</taxon>
        <taxon>Cellulophaga</taxon>
    </lineage>
</organism>
<reference evidence="2 3" key="1">
    <citation type="journal article" date="2014" name="Genome Announc.">
        <title>Draft Genome Sequence of the Carrageenan-Degrading Bacterium Cellulophaga sp. Strain KL-A, Isolated from Decaying Marine Algae.</title>
        <authorList>
            <person name="Shan D."/>
            <person name="Ying J."/>
            <person name="Li X."/>
            <person name="Gao Z."/>
            <person name="Wei G."/>
            <person name="Shao Z."/>
        </authorList>
    </citation>
    <scope>NUCLEOTIDE SEQUENCE [LARGE SCALE GENOMIC DNA]</scope>
    <source>
        <strain evidence="2 3">KL-A</strain>
    </source>
</reference>
<dbReference type="InterPro" id="IPR014922">
    <property type="entry name" value="YdhG-like"/>
</dbReference>
<dbReference type="Pfam" id="PF08818">
    <property type="entry name" value="DUF1801"/>
    <property type="match status" value="1"/>
</dbReference>
<dbReference type="EMBL" id="ARZX01000005">
    <property type="protein sequence ID" value="EWH14116.1"/>
    <property type="molecule type" value="Genomic_DNA"/>
</dbReference>
<dbReference type="Proteomes" id="UP000019275">
    <property type="component" value="Unassembled WGS sequence"/>
</dbReference>
<dbReference type="SUPFAM" id="SSF159888">
    <property type="entry name" value="YdhG-like"/>
    <property type="match status" value="1"/>
</dbReference>
<name>A0ABN0RQM8_9FLAO</name>
<evidence type="ECO:0000313" key="3">
    <source>
        <dbReference type="Proteomes" id="UP000019275"/>
    </source>
</evidence>
<dbReference type="PIRSF" id="PIRSF021308">
    <property type="entry name" value="UCP021308"/>
    <property type="match status" value="1"/>
</dbReference>
<feature type="domain" description="YdhG-like" evidence="1">
    <location>
        <begin position="26"/>
        <end position="118"/>
    </location>
</feature>
<evidence type="ECO:0000313" key="2">
    <source>
        <dbReference type="EMBL" id="EWH14116.1"/>
    </source>
</evidence>
<sequence>MSSNNTDAKIKVDAYFNKEQPFKQGIAFLRKIALNTELTETCKWGAPVYTINNKNVIGILAFKHHFGIWFYNGALLKDPKKVLLNAQEGKTKAMRHWKFLAVNDINKETVTDYILEAIENQKKGIEVTFTKNTDVKIPEILTGALDKNIDLKRKFNSFTPYKQKEFITYINEAKRDATKLNRLAKCITLIQDGIGLHDKYRK</sequence>
<proteinExistence type="predicted"/>
<dbReference type="InterPro" id="IPR016786">
    <property type="entry name" value="YdeI_bac"/>
</dbReference>
<keyword evidence="3" id="KW-1185">Reference proteome</keyword>